<name>A0A2N6CSQ6_9GAMM</name>
<reference evidence="1 2" key="1">
    <citation type="submission" date="2017-11" db="EMBL/GenBank/DDBJ databases">
        <title>Genome-resolved metagenomics identifies genetic mobility, metabolic interactions, and unexpected diversity in perchlorate-reducing communities.</title>
        <authorList>
            <person name="Barnum T.P."/>
            <person name="Figueroa I.A."/>
            <person name="Carlstrom C.I."/>
            <person name="Lucas L.N."/>
            <person name="Engelbrektson A.L."/>
            <person name="Coates J.D."/>
        </authorList>
    </citation>
    <scope>NUCLEOTIDE SEQUENCE [LARGE SCALE GENOMIC DNA]</scope>
    <source>
        <strain evidence="1">BM301</strain>
    </source>
</reference>
<dbReference type="NCBIfam" id="NF040576">
    <property type="entry name" value="T2SS_GspM_XpsM"/>
    <property type="match status" value="1"/>
</dbReference>
<accession>A0A2N6CSQ6</accession>
<comment type="caution">
    <text evidence="1">The sequence shown here is derived from an EMBL/GenBank/DDBJ whole genome shotgun (WGS) entry which is preliminary data.</text>
</comment>
<dbReference type="EMBL" id="PKUN01000027">
    <property type="protein sequence ID" value="PLX60155.1"/>
    <property type="molecule type" value="Genomic_DNA"/>
</dbReference>
<dbReference type="InterPro" id="IPR034756">
    <property type="entry name" value="T2SSM_b"/>
</dbReference>
<dbReference type="Pfam" id="PF10741">
    <property type="entry name" value="T2SSM_b"/>
    <property type="match status" value="1"/>
</dbReference>
<dbReference type="Proteomes" id="UP000235015">
    <property type="component" value="Unassembled WGS sequence"/>
</dbReference>
<protein>
    <recommendedName>
        <fullName evidence="3">General secretion pathway protein GspM</fullName>
    </recommendedName>
</protein>
<organism evidence="1 2">
    <name type="scientific">Sedimenticola selenatireducens</name>
    <dbReference type="NCBI Taxonomy" id="191960"/>
    <lineage>
        <taxon>Bacteria</taxon>
        <taxon>Pseudomonadati</taxon>
        <taxon>Pseudomonadota</taxon>
        <taxon>Gammaproteobacteria</taxon>
        <taxon>Chromatiales</taxon>
        <taxon>Sedimenticolaceae</taxon>
        <taxon>Sedimenticola</taxon>
    </lineage>
</organism>
<sequence length="187" mass="20584">MAVVLLVGFIGALYGLIAKPLLGRYWDNREQIAVMEKRLSDYLRTAESGTALKQRLSLSMRELGRADYFLHSEKRALASAELQELIRDIIAASDGRLISSQANDAPGADGPEKVSIDARMQGDINALQNVLYRLANNRPIVFVDELLITSLRGRVVGRVNRGAPQSENMLDIRVKISAYLRTGSSGV</sequence>
<proteinExistence type="predicted"/>
<gene>
    <name evidence="1" type="ORF">C0630_16665</name>
</gene>
<evidence type="ECO:0000313" key="2">
    <source>
        <dbReference type="Proteomes" id="UP000235015"/>
    </source>
</evidence>
<dbReference type="AlphaFoldDB" id="A0A2N6CSQ6"/>
<evidence type="ECO:0008006" key="3">
    <source>
        <dbReference type="Google" id="ProtNLM"/>
    </source>
</evidence>
<evidence type="ECO:0000313" key="1">
    <source>
        <dbReference type="EMBL" id="PLX60155.1"/>
    </source>
</evidence>